<dbReference type="Gene3D" id="3.20.20.80">
    <property type="entry name" value="Glycosidases"/>
    <property type="match status" value="1"/>
</dbReference>
<evidence type="ECO:0000256" key="6">
    <source>
        <dbReference type="ARBA" id="ARBA00023295"/>
    </source>
</evidence>
<dbReference type="SUPFAM" id="SSF51011">
    <property type="entry name" value="Glycosyl hydrolase domain"/>
    <property type="match status" value="1"/>
</dbReference>
<comment type="caution">
    <text evidence="8">The sequence shown here is derived from an EMBL/GenBank/DDBJ whole genome shotgun (WGS) entry which is preliminary data.</text>
</comment>
<dbReference type="Gene3D" id="1.10.10.60">
    <property type="entry name" value="Homeodomain-like"/>
    <property type="match status" value="2"/>
</dbReference>
<dbReference type="CDD" id="cd02208">
    <property type="entry name" value="cupin_RmlC-like"/>
    <property type="match status" value="1"/>
</dbReference>
<dbReference type="Pfam" id="PF07883">
    <property type="entry name" value="Cupin_2"/>
    <property type="match status" value="1"/>
</dbReference>
<keyword evidence="9" id="KW-1185">Reference proteome</keyword>
<evidence type="ECO:0000256" key="5">
    <source>
        <dbReference type="ARBA" id="ARBA00023163"/>
    </source>
</evidence>
<reference evidence="8 9" key="1">
    <citation type="submission" date="2019-01" db="EMBL/GenBank/DDBJ databases">
        <title>Bacillus sp. M5HDSG1-1, whole genome shotgun sequence.</title>
        <authorList>
            <person name="Tuo L."/>
        </authorList>
    </citation>
    <scope>NUCLEOTIDE SEQUENCE [LARGE SCALE GENOMIC DNA]</scope>
    <source>
        <strain evidence="8 9">M5HDSG1-1</strain>
    </source>
</reference>
<feature type="domain" description="HTH araC/xylS-type" evidence="7">
    <location>
        <begin position="175"/>
        <end position="273"/>
    </location>
</feature>
<dbReference type="Gene3D" id="2.60.40.1500">
    <property type="entry name" value="Glycosyl hydrolase domain, family 39"/>
    <property type="match status" value="1"/>
</dbReference>
<evidence type="ECO:0000256" key="1">
    <source>
        <dbReference type="ARBA" id="ARBA00008875"/>
    </source>
</evidence>
<keyword evidence="4" id="KW-0238">DNA-binding</keyword>
<keyword evidence="5" id="KW-0804">Transcription</keyword>
<keyword evidence="6" id="KW-0326">Glycosidase</keyword>
<dbReference type="PANTHER" id="PTHR43280:SF2">
    <property type="entry name" value="HTH-TYPE TRANSCRIPTIONAL REGULATOR EXSA"/>
    <property type="match status" value="1"/>
</dbReference>
<name>A0A3S2TTB3_9BACI</name>
<dbReference type="InterPro" id="IPR013096">
    <property type="entry name" value="Cupin_2"/>
</dbReference>
<dbReference type="SMART" id="SM00342">
    <property type="entry name" value="HTH_ARAC"/>
    <property type="match status" value="1"/>
</dbReference>
<organism evidence="8 9">
    <name type="scientific">Niallia taxi</name>
    <dbReference type="NCBI Taxonomy" id="2499688"/>
    <lineage>
        <taxon>Bacteria</taxon>
        <taxon>Bacillati</taxon>
        <taxon>Bacillota</taxon>
        <taxon>Bacilli</taxon>
        <taxon>Bacillales</taxon>
        <taxon>Bacillaceae</taxon>
        <taxon>Niallia</taxon>
    </lineage>
</organism>
<dbReference type="InterPro" id="IPR009057">
    <property type="entry name" value="Homeodomain-like_sf"/>
</dbReference>
<dbReference type="AlphaFoldDB" id="A0A3S2TTB3"/>
<dbReference type="GO" id="GO:0003700">
    <property type="term" value="F:DNA-binding transcription factor activity"/>
    <property type="evidence" value="ECO:0007669"/>
    <property type="project" value="InterPro"/>
</dbReference>
<dbReference type="InterPro" id="IPR014710">
    <property type="entry name" value="RmlC-like_jellyroll"/>
</dbReference>
<accession>A0A3S2TTB3</accession>
<evidence type="ECO:0000256" key="2">
    <source>
        <dbReference type="ARBA" id="ARBA00022801"/>
    </source>
</evidence>
<dbReference type="Pfam" id="PF01229">
    <property type="entry name" value="Glyco_hydro_39"/>
    <property type="match status" value="1"/>
</dbReference>
<evidence type="ECO:0000256" key="4">
    <source>
        <dbReference type="ARBA" id="ARBA00023125"/>
    </source>
</evidence>
<dbReference type="PROSITE" id="PS01124">
    <property type="entry name" value="HTH_ARAC_FAMILY_2"/>
    <property type="match status" value="1"/>
</dbReference>
<dbReference type="GO" id="GO:0043565">
    <property type="term" value="F:sequence-specific DNA binding"/>
    <property type="evidence" value="ECO:0007669"/>
    <property type="project" value="InterPro"/>
</dbReference>
<dbReference type="InterPro" id="IPR049166">
    <property type="entry name" value="GH39_cat"/>
</dbReference>
<dbReference type="Gene3D" id="2.60.120.10">
    <property type="entry name" value="Jelly Rolls"/>
    <property type="match status" value="1"/>
</dbReference>
<dbReference type="SUPFAM" id="SSF46689">
    <property type="entry name" value="Homeodomain-like"/>
    <property type="match status" value="2"/>
</dbReference>
<keyword evidence="3" id="KW-0805">Transcription regulation</keyword>
<dbReference type="Proteomes" id="UP000288024">
    <property type="component" value="Unassembled WGS sequence"/>
</dbReference>
<dbReference type="RefSeq" id="WP_127739331.1">
    <property type="nucleotide sequence ID" value="NZ_CP196003.1"/>
</dbReference>
<dbReference type="SUPFAM" id="SSF51182">
    <property type="entry name" value="RmlC-like cupins"/>
    <property type="match status" value="1"/>
</dbReference>
<proteinExistence type="inferred from homology"/>
<protein>
    <submittedName>
        <fullName evidence="8">Helix-turn-helix domain-containing protein</fullName>
    </submittedName>
</protein>
<sequence length="834" mass="97541">MLNTQTTQPLIDSQLISISVMNGKDVLDHAHKDIELIYVIEGSIEVKVKSNIFTLNSSDFIIINSNELHSFHSGENSLIVIIHFNYLQIRSILQQENLFFQCISLENTGAANQQMKAVIEEVLSVYLKESNFSIAEYWGRVLKLISIIQLNYLRDRKHQEIKPVQSEEMANERVMEILEYVENNFREPLTLEEVASTQFITVPYLSKFFKKQTGKTFLQYLNKVRLAHAVNELINTKKSITRIALDNGFPNLVAFNRVFNDKFKVKPADYRKSKLEKIIDKVKTVSNDKVDKEEALFELRNYMEAYSPVEKKNELISMDIDMMKISKLEAYTKYWNKVINIGYATDLLNSDMQEQISLLQTDIGFTYARFWGMFSDEMHVEDNSYGQVVYNFSNINKLLDFLIKNRLKPFIELGPKPKLVLKSFHQTLIYQTNNEKSLDEWKKLLRAFLLHCIERYGIEEVETWYFEIWSNNIDPIINLTNGENLTKNSRHDPSQFAEYFKIFSFLKRILNEIVPGAKVGGCGLTMDLETEKLDLFLKQWRLQEVQPDFLSIYLYPIETESDRNAKKNVISTNPNYIKNKIKQVRDAMGRYGYDYLELNVTEWNISISNRDYLNDTCFKASYIAKNIIDNLNLNNINMLGYWMCSDIFSDFKDSKNLLHGGVGLITKSGIRKPSYHSFSLLKRLGEILISKGDNYIITKKSGDRYQIICYNYKHFDYSYYLQPEGSIEISEQYDIFENNNPLTLSLKLKGIKNGRYRIKEQRINREYGSVLDEWLNFGSIYDMKPDEVDYLKQKCVPYMKVDHTIVEENNILIIGELQPHEVRLYELNLIISDS</sequence>
<keyword evidence="2" id="KW-0378">Hydrolase</keyword>
<dbReference type="InterPro" id="IPR018060">
    <property type="entry name" value="HTH_AraC"/>
</dbReference>
<evidence type="ECO:0000313" key="8">
    <source>
        <dbReference type="EMBL" id="RVT60859.1"/>
    </source>
</evidence>
<dbReference type="PROSITE" id="PS00041">
    <property type="entry name" value="HTH_ARAC_FAMILY_1"/>
    <property type="match status" value="1"/>
</dbReference>
<dbReference type="InterPro" id="IPR011051">
    <property type="entry name" value="RmlC_Cupin_sf"/>
</dbReference>
<dbReference type="Pfam" id="PF12833">
    <property type="entry name" value="HTH_18"/>
    <property type="match status" value="1"/>
</dbReference>
<dbReference type="GO" id="GO:0016798">
    <property type="term" value="F:hydrolase activity, acting on glycosyl bonds"/>
    <property type="evidence" value="ECO:0007669"/>
    <property type="project" value="UniProtKB-KW"/>
</dbReference>
<evidence type="ECO:0000313" key="9">
    <source>
        <dbReference type="Proteomes" id="UP000288024"/>
    </source>
</evidence>
<comment type="similarity">
    <text evidence="1">Belongs to the glycosyl hydrolase 39 family.</text>
</comment>
<evidence type="ECO:0000259" key="7">
    <source>
        <dbReference type="PROSITE" id="PS01124"/>
    </source>
</evidence>
<dbReference type="EMBL" id="RZTZ01000006">
    <property type="protein sequence ID" value="RVT60859.1"/>
    <property type="molecule type" value="Genomic_DNA"/>
</dbReference>
<dbReference type="SUPFAM" id="SSF51445">
    <property type="entry name" value="(Trans)glycosidases"/>
    <property type="match status" value="1"/>
</dbReference>
<dbReference type="PANTHER" id="PTHR43280">
    <property type="entry name" value="ARAC-FAMILY TRANSCRIPTIONAL REGULATOR"/>
    <property type="match status" value="1"/>
</dbReference>
<gene>
    <name evidence="8" type="ORF">EM808_16690</name>
</gene>
<dbReference type="InterPro" id="IPR018062">
    <property type="entry name" value="HTH_AraC-typ_CS"/>
</dbReference>
<dbReference type="InterPro" id="IPR017853">
    <property type="entry name" value="GH"/>
</dbReference>
<evidence type="ECO:0000256" key="3">
    <source>
        <dbReference type="ARBA" id="ARBA00023015"/>
    </source>
</evidence>